<keyword evidence="4" id="KW-1185">Reference proteome</keyword>
<dbReference type="GO" id="GO:0016491">
    <property type="term" value="F:oxidoreductase activity"/>
    <property type="evidence" value="ECO:0007669"/>
    <property type="project" value="UniProtKB-KW"/>
</dbReference>
<dbReference type="SUPFAM" id="SSF51735">
    <property type="entry name" value="NAD(P)-binding Rossmann-fold domains"/>
    <property type="match status" value="1"/>
</dbReference>
<dbReference type="AlphaFoldDB" id="A0A0N5A3Z7"/>
<dbReference type="STRING" id="131310.A0A0N5A3Z7"/>
<evidence type="ECO:0000313" key="5">
    <source>
        <dbReference type="WBParaSite" id="PTRK_0001635000.1"/>
    </source>
</evidence>
<dbReference type="PRINTS" id="PR00080">
    <property type="entry name" value="SDRFAMILY"/>
</dbReference>
<dbReference type="Gene3D" id="3.40.50.720">
    <property type="entry name" value="NAD(P)-binding Rossmann-like Domain"/>
    <property type="match status" value="1"/>
</dbReference>
<accession>A0A0N5A3Z7</accession>
<protein>
    <submittedName>
        <fullName evidence="5">Short-chain dehydrogenase</fullName>
    </submittedName>
</protein>
<name>A0A0N5A3Z7_PARTI</name>
<evidence type="ECO:0000256" key="1">
    <source>
        <dbReference type="ARBA" id="ARBA00006484"/>
    </source>
</evidence>
<feature type="region of interest" description="Disordered" evidence="3">
    <location>
        <begin position="478"/>
        <end position="510"/>
    </location>
</feature>
<dbReference type="InterPro" id="IPR036291">
    <property type="entry name" value="NAD(P)-bd_dom_sf"/>
</dbReference>
<comment type="similarity">
    <text evidence="1">Belongs to the short-chain dehydrogenases/reductases (SDR) family.</text>
</comment>
<dbReference type="Proteomes" id="UP000038045">
    <property type="component" value="Unplaced"/>
</dbReference>
<sequence>MKNAFYLDRNAYMFFKTETPSYNVKLDLKGKVVVITGASSGIGLAVSETLYTQNAIVIMIVRNLKKAQNCVESMRQKHKSSTGTFFIFESDLSSYSSIIKVVFQILKGCKKIDLLINNAGIGALKERIITVREGSELVMASNYFGHFLLTLNLLPLLRYCNGKVISISSFIYNMYELDDDFCQRDKKYNGWKAYSTSKACQIIMTKKLSQIIPESECCFIAVSPGIVDTPISETFSSNLIGKSLNILIKPIKKFFCKKMLLSPKEASKQILSLAFLAPRKSFNGVYVSQNRIIQTNFNDKLETKVWLESFYELLMNVHIEARRFRRGPMNNEEALIFIKRHPEIYLAYIEIDDLNLWERSVILPNEKDLSRWNMERKNIIVDKNISNKKINLFTEESILNSNKIFWKKDSKYDSFNNKTHISPDNKRRCDYIKNNNSIVNENVLLKSCCEVSNSRGEEDITIGNENVSINKEKENDKIGTINNISNSKDPTKSLDYDRNKKDKKERRKEIKNKRFFLNSSKLFGNTDSLNKSNTDKKKNNKERSFMQRIIGTKKTQKKANNCDIDFDVVRSADDCISDVPFLDEHMFYKECNENNFLPKNGSIKFNNSKIKTINNKGGKIENCLDKDITKIIDNNESNKEKEGRNSFNKVCKHSPCSKMVSEKSKCLNNYTKSVNLGRNKTHKYGGSLKEYNNNVYNKNVIINNSNQTTNKEKPYLKDIYTQEMFDKFFIINERDKLYDVIESTLESITMEDITDYLNMKDILLKNGYRYQYNFPSLSSSNSENKTNEILSMSLKDYCALEIIQNNWHEHPFNKNNLNRESESYFDNFETSSTSSSEAELIIFVNSDDEEGINLGPSESIPPCGIEYLYEDNNCGTCYVTKTKHEDAIYKVKYDMKLSITYKIVEKASINKSSHLDESSFHTSSDESYGHEITKLSEEKDTLISSKDVVWKAFKLEDCDSTTSSSSEESFNREKKKFIKMIKKRNF</sequence>
<proteinExistence type="inferred from homology"/>
<dbReference type="PRINTS" id="PR00081">
    <property type="entry name" value="GDHRDH"/>
</dbReference>
<keyword evidence="2" id="KW-0560">Oxidoreductase</keyword>
<evidence type="ECO:0000256" key="3">
    <source>
        <dbReference type="SAM" id="MobiDB-lite"/>
    </source>
</evidence>
<feature type="compositionally biased region" description="Basic and acidic residues" evidence="3">
    <location>
        <begin position="489"/>
        <end position="502"/>
    </location>
</feature>
<reference evidence="5" key="1">
    <citation type="submission" date="2017-02" db="UniProtKB">
        <authorList>
            <consortium name="WormBaseParasite"/>
        </authorList>
    </citation>
    <scope>IDENTIFICATION</scope>
</reference>
<dbReference type="PANTHER" id="PTHR24320">
    <property type="entry name" value="RETINOL DEHYDROGENASE"/>
    <property type="match status" value="1"/>
</dbReference>
<dbReference type="Pfam" id="PF00106">
    <property type="entry name" value="adh_short"/>
    <property type="match status" value="1"/>
</dbReference>
<evidence type="ECO:0000256" key="2">
    <source>
        <dbReference type="ARBA" id="ARBA00023002"/>
    </source>
</evidence>
<dbReference type="WBParaSite" id="PTRK_0001635000.1">
    <property type="protein sequence ID" value="PTRK_0001635000.1"/>
    <property type="gene ID" value="PTRK_0001635000"/>
</dbReference>
<dbReference type="InterPro" id="IPR002347">
    <property type="entry name" value="SDR_fam"/>
</dbReference>
<evidence type="ECO:0000313" key="4">
    <source>
        <dbReference type="Proteomes" id="UP000038045"/>
    </source>
</evidence>
<organism evidence="4 5">
    <name type="scientific">Parastrongyloides trichosuri</name>
    <name type="common">Possum-specific nematode worm</name>
    <dbReference type="NCBI Taxonomy" id="131310"/>
    <lineage>
        <taxon>Eukaryota</taxon>
        <taxon>Metazoa</taxon>
        <taxon>Ecdysozoa</taxon>
        <taxon>Nematoda</taxon>
        <taxon>Chromadorea</taxon>
        <taxon>Rhabditida</taxon>
        <taxon>Tylenchina</taxon>
        <taxon>Panagrolaimomorpha</taxon>
        <taxon>Strongyloidoidea</taxon>
        <taxon>Strongyloididae</taxon>
        <taxon>Parastrongyloides</taxon>
    </lineage>
</organism>
<dbReference type="PANTHER" id="PTHR24320:SF226">
    <property type="entry name" value="RETINOL DEHYDROGENASE 11"/>
    <property type="match status" value="1"/>
</dbReference>